<reference evidence="2" key="1">
    <citation type="submission" date="2022-01" db="EMBL/GenBank/DDBJ databases">
        <title>Genome-Based Taxonomic Classification of the Phylum Actinobacteria.</title>
        <authorList>
            <person name="Gao Y."/>
        </authorList>
    </citation>
    <scope>NUCLEOTIDE SEQUENCE</scope>
    <source>
        <strain evidence="2">KLBMP 8922</strain>
    </source>
</reference>
<keyword evidence="1" id="KW-0472">Membrane</keyword>
<proteinExistence type="predicted"/>
<feature type="transmembrane region" description="Helical" evidence="1">
    <location>
        <begin position="127"/>
        <end position="147"/>
    </location>
</feature>
<organism evidence="2 3">
    <name type="scientific">Yinghuangia soli</name>
    <dbReference type="NCBI Taxonomy" id="2908204"/>
    <lineage>
        <taxon>Bacteria</taxon>
        <taxon>Bacillati</taxon>
        <taxon>Actinomycetota</taxon>
        <taxon>Actinomycetes</taxon>
        <taxon>Kitasatosporales</taxon>
        <taxon>Streptomycetaceae</taxon>
        <taxon>Yinghuangia</taxon>
    </lineage>
</organism>
<gene>
    <name evidence="2" type="ORF">LZ495_01555</name>
</gene>
<feature type="transmembrane region" description="Helical" evidence="1">
    <location>
        <begin position="253"/>
        <end position="271"/>
    </location>
</feature>
<protein>
    <submittedName>
        <fullName evidence="2">Uncharacterized protein</fullName>
    </submittedName>
</protein>
<evidence type="ECO:0000256" key="1">
    <source>
        <dbReference type="SAM" id="Phobius"/>
    </source>
</evidence>
<feature type="transmembrane region" description="Helical" evidence="1">
    <location>
        <begin position="6"/>
        <end position="23"/>
    </location>
</feature>
<feature type="transmembrane region" description="Helical" evidence="1">
    <location>
        <begin position="96"/>
        <end position="115"/>
    </location>
</feature>
<dbReference type="RefSeq" id="WP_235049982.1">
    <property type="nucleotide sequence ID" value="NZ_JAKFHA010000001.1"/>
</dbReference>
<keyword evidence="3" id="KW-1185">Reference proteome</keyword>
<feature type="transmembrane region" description="Helical" evidence="1">
    <location>
        <begin position="224"/>
        <end position="247"/>
    </location>
</feature>
<accession>A0AA41PUF8</accession>
<name>A0AA41PUF8_9ACTN</name>
<dbReference type="AlphaFoldDB" id="A0AA41PUF8"/>
<feature type="transmembrane region" description="Helical" evidence="1">
    <location>
        <begin position="184"/>
        <end position="203"/>
    </location>
</feature>
<sequence length="313" mass="33765">MLPIQAVLFFSYAMGATFALAAARQLQSWERRPLPDADAHPELAQRARALTANPHFVATVLFAAVLVAPPGLFLLWQNPSWGTMHVVARHEDLWAGFVAVYAGGVVVAAMLGFWISRALALVGAGYWAFLQAVAAYFLMFGTLVHGWDGCGYRRVLSPTRNGFQTWPDDKLVNNISEFATSGTFLALVFLAGPVVMVMLMTEISWLLEGWRLPGADEERKVRRVFAVGIAALGVHVMPFAGAVYASLLVHGTGWWIGLAVFAVTVGPLLLLRRSPVRWLYGLVGVPAGHWRDAGVPSATSGRTGAAGRVAPTA</sequence>
<keyword evidence="1" id="KW-1133">Transmembrane helix</keyword>
<dbReference type="EMBL" id="JAKFHA010000001">
    <property type="protein sequence ID" value="MCF2525911.1"/>
    <property type="molecule type" value="Genomic_DNA"/>
</dbReference>
<feature type="transmembrane region" description="Helical" evidence="1">
    <location>
        <begin position="56"/>
        <end position="76"/>
    </location>
</feature>
<comment type="caution">
    <text evidence="2">The sequence shown here is derived from an EMBL/GenBank/DDBJ whole genome shotgun (WGS) entry which is preliminary data.</text>
</comment>
<evidence type="ECO:0000313" key="2">
    <source>
        <dbReference type="EMBL" id="MCF2525911.1"/>
    </source>
</evidence>
<evidence type="ECO:0000313" key="3">
    <source>
        <dbReference type="Proteomes" id="UP001165378"/>
    </source>
</evidence>
<dbReference type="Proteomes" id="UP001165378">
    <property type="component" value="Unassembled WGS sequence"/>
</dbReference>
<keyword evidence="1" id="KW-0812">Transmembrane</keyword>